<accession>A0A7R7XCM5</accession>
<dbReference type="Proteomes" id="UP000654913">
    <property type="component" value="Chromosome 1"/>
</dbReference>
<dbReference type="KEGG" id="apuu:APUU_11702A"/>
<dbReference type="OrthoDB" id="10437155at2759"/>
<protein>
    <submittedName>
        <fullName evidence="1">Uncharacterized protein</fullName>
    </submittedName>
</protein>
<evidence type="ECO:0000313" key="1">
    <source>
        <dbReference type="EMBL" id="BCS18874.1"/>
    </source>
</evidence>
<dbReference type="GeneID" id="64968879"/>
<dbReference type="RefSeq" id="XP_041551068.1">
    <property type="nucleotide sequence ID" value="XM_041697822.1"/>
</dbReference>
<proteinExistence type="predicted"/>
<sequence>MPKVTVHFKDALAFQGAIDSATKILEGPKGPPPIAIASTPPVYISGRDLTESEVGELKSLPGVDAVPHHG</sequence>
<gene>
    <name evidence="1" type="ORF">APUU_11702A</name>
</gene>
<evidence type="ECO:0000313" key="2">
    <source>
        <dbReference type="Proteomes" id="UP000654913"/>
    </source>
</evidence>
<name>A0A7R7XCM5_9EURO</name>
<dbReference type="AlphaFoldDB" id="A0A7R7XCM5"/>
<dbReference type="EMBL" id="AP024443">
    <property type="protein sequence ID" value="BCS18874.1"/>
    <property type="molecule type" value="Genomic_DNA"/>
</dbReference>
<reference evidence="1" key="1">
    <citation type="submission" date="2021-01" db="EMBL/GenBank/DDBJ databases">
        <authorList>
            <consortium name="Aspergillus puulaauensis MK2 genome sequencing consortium"/>
            <person name="Kazuki M."/>
            <person name="Futagami T."/>
        </authorList>
    </citation>
    <scope>NUCLEOTIDE SEQUENCE</scope>
    <source>
        <strain evidence="1">MK2</strain>
    </source>
</reference>
<keyword evidence="2" id="KW-1185">Reference proteome</keyword>
<reference evidence="1" key="2">
    <citation type="submission" date="2021-02" db="EMBL/GenBank/DDBJ databases">
        <title>Aspergillus puulaauensis MK2 genome sequence.</title>
        <authorList>
            <person name="Futagami T."/>
            <person name="Mori K."/>
            <person name="Kadooka C."/>
            <person name="Tanaka T."/>
        </authorList>
    </citation>
    <scope>NUCLEOTIDE SEQUENCE</scope>
    <source>
        <strain evidence="1">MK2</strain>
    </source>
</reference>
<organism evidence="1 2">
    <name type="scientific">Aspergillus puulaauensis</name>
    <dbReference type="NCBI Taxonomy" id="1220207"/>
    <lineage>
        <taxon>Eukaryota</taxon>
        <taxon>Fungi</taxon>
        <taxon>Dikarya</taxon>
        <taxon>Ascomycota</taxon>
        <taxon>Pezizomycotina</taxon>
        <taxon>Eurotiomycetes</taxon>
        <taxon>Eurotiomycetidae</taxon>
        <taxon>Eurotiales</taxon>
        <taxon>Aspergillaceae</taxon>
        <taxon>Aspergillus</taxon>
    </lineage>
</organism>